<evidence type="ECO:0000313" key="2">
    <source>
        <dbReference type="EMBL" id="MFD1862674.1"/>
    </source>
</evidence>
<dbReference type="RefSeq" id="WP_204892293.1">
    <property type="nucleotide sequence ID" value="NZ_JBHUFW010000004.1"/>
</dbReference>
<protein>
    <submittedName>
        <fullName evidence="2">DUF2975 domain-containing protein</fullName>
    </submittedName>
</protein>
<dbReference type="Proteomes" id="UP001597273">
    <property type="component" value="Unassembled WGS sequence"/>
</dbReference>
<name>A0ABW4QGK7_9BACL</name>
<comment type="caution">
    <text evidence="2">The sequence shown here is derived from an EMBL/GenBank/DDBJ whole genome shotgun (WGS) entry which is preliminary data.</text>
</comment>
<accession>A0ABW4QGK7</accession>
<keyword evidence="3" id="KW-1185">Reference proteome</keyword>
<feature type="transmembrane region" description="Helical" evidence="1">
    <location>
        <begin position="45"/>
        <end position="65"/>
    </location>
</feature>
<keyword evidence="1" id="KW-0472">Membrane</keyword>
<reference evidence="3" key="1">
    <citation type="journal article" date="2019" name="Int. J. Syst. Evol. Microbiol.">
        <title>The Global Catalogue of Microorganisms (GCM) 10K type strain sequencing project: providing services to taxonomists for standard genome sequencing and annotation.</title>
        <authorList>
            <consortium name="The Broad Institute Genomics Platform"/>
            <consortium name="The Broad Institute Genome Sequencing Center for Infectious Disease"/>
            <person name="Wu L."/>
            <person name="Ma J."/>
        </authorList>
    </citation>
    <scope>NUCLEOTIDE SEQUENCE [LARGE SCALE GENOMIC DNA]</scope>
    <source>
        <strain evidence="3">CGMCC 1.15475</strain>
    </source>
</reference>
<gene>
    <name evidence="2" type="ORF">ACFSDB_07010</name>
</gene>
<sequence>MKVLANFLKLVVLLIALPVLAACLYGLTRFDPDSPYWALPELAELQYPVLIGMYAAMIPFFYALYQISKLLGALGKGRIFTPSSLTAVRNIKYAALAICFLYILELPFLHRLAQVDDAPATLIGLFVITVSGVIAVITGWLQKRIRKNIPERAAY</sequence>
<dbReference type="Pfam" id="PF11188">
    <property type="entry name" value="DUF2975"/>
    <property type="match status" value="1"/>
</dbReference>
<dbReference type="EMBL" id="JBHUFW010000004">
    <property type="protein sequence ID" value="MFD1862674.1"/>
    <property type="molecule type" value="Genomic_DNA"/>
</dbReference>
<evidence type="ECO:0000256" key="1">
    <source>
        <dbReference type="SAM" id="Phobius"/>
    </source>
</evidence>
<organism evidence="2 3">
    <name type="scientific">Planococcus chinensis</name>
    <dbReference type="NCBI Taxonomy" id="272917"/>
    <lineage>
        <taxon>Bacteria</taxon>
        <taxon>Bacillati</taxon>
        <taxon>Bacillota</taxon>
        <taxon>Bacilli</taxon>
        <taxon>Bacillales</taxon>
        <taxon>Caryophanaceae</taxon>
        <taxon>Planococcus</taxon>
    </lineage>
</organism>
<evidence type="ECO:0000313" key="3">
    <source>
        <dbReference type="Proteomes" id="UP001597273"/>
    </source>
</evidence>
<dbReference type="InterPro" id="IPR021354">
    <property type="entry name" value="DUF2975"/>
</dbReference>
<feature type="transmembrane region" description="Helical" evidence="1">
    <location>
        <begin position="93"/>
        <end position="110"/>
    </location>
</feature>
<keyword evidence="1" id="KW-1133">Transmembrane helix</keyword>
<proteinExistence type="predicted"/>
<dbReference type="PROSITE" id="PS51257">
    <property type="entry name" value="PROKAR_LIPOPROTEIN"/>
    <property type="match status" value="1"/>
</dbReference>
<keyword evidence="1" id="KW-0812">Transmembrane</keyword>
<feature type="transmembrane region" description="Helical" evidence="1">
    <location>
        <begin position="122"/>
        <end position="141"/>
    </location>
</feature>